<evidence type="ECO:0000259" key="6">
    <source>
        <dbReference type="PROSITE" id="PS50893"/>
    </source>
</evidence>
<dbReference type="SMART" id="SM00382">
    <property type="entry name" value="AAA"/>
    <property type="match status" value="1"/>
</dbReference>
<gene>
    <name evidence="7" type="ORF">CBP31_14425</name>
</gene>
<dbReference type="InterPro" id="IPR003439">
    <property type="entry name" value="ABC_transporter-like_ATP-bd"/>
</dbReference>
<evidence type="ECO:0000256" key="1">
    <source>
        <dbReference type="ARBA" id="ARBA00022448"/>
    </source>
</evidence>
<evidence type="ECO:0000256" key="3">
    <source>
        <dbReference type="ARBA" id="ARBA00022840"/>
    </source>
</evidence>
<dbReference type="InterPro" id="IPR017871">
    <property type="entry name" value="ABC_transporter-like_CS"/>
</dbReference>
<dbReference type="InterPro" id="IPR003593">
    <property type="entry name" value="AAA+_ATPase"/>
</dbReference>
<dbReference type="Gene3D" id="3.40.50.300">
    <property type="entry name" value="P-loop containing nucleotide triphosphate hydrolases"/>
    <property type="match status" value="1"/>
</dbReference>
<reference evidence="7 8" key="1">
    <citation type="journal article" date="2014" name="Int. J. Syst. Evol. Microbiol.">
        <title>Oceanisphaera profunda sp. nov., a marine bacterium isolated from deep-sea sediment, and emended description of the genus Oceanisphaera.</title>
        <authorList>
            <person name="Xu Z."/>
            <person name="Zhang X.Y."/>
            <person name="Su H.N."/>
            <person name="Yu Z.C."/>
            <person name="Liu C."/>
            <person name="Li H."/>
            <person name="Chen X.L."/>
            <person name="Song X.Y."/>
            <person name="Xie B.B."/>
            <person name="Qin Q.L."/>
            <person name="Zhou B.C."/>
            <person name="Shi M."/>
            <person name="Huang Y."/>
            <person name="Zhang Y.Z."/>
        </authorList>
    </citation>
    <scope>NUCLEOTIDE SEQUENCE [LARGE SCALE GENOMIC DNA]</scope>
    <source>
        <strain evidence="7 8">SM1222</strain>
    </source>
</reference>
<organism evidence="7 8">
    <name type="scientific">Oceanisphaera profunda</name>
    <dbReference type="NCBI Taxonomy" id="1416627"/>
    <lineage>
        <taxon>Bacteria</taxon>
        <taxon>Pseudomonadati</taxon>
        <taxon>Pseudomonadota</taxon>
        <taxon>Gammaproteobacteria</taxon>
        <taxon>Aeromonadales</taxon>
        <taxon>Aeromonadaceae</taxon>
        <taxon>Oceanisphaera</taxon>
    </lineage>
</organism>
<dbReference type="GO" id="GO:0016887">
    <property type="term" value="F:ATP hydrolysis activity"/>
    <property type="evidence" value="ECO:0007669"/>
    <property type="project" value="InterPro"/>
</dbReference>
<dbReference type="KEGG" id="opf:CBP31_14425"/>
<keyword evidence="2" id="KW-0547">Nucleotide-binding</keyword>
<name>A0A1Y0D7Z5_9GAMM</name>
<evidence type="ECO:0000256" key="2">
    <source>
        <dbReference type="ARBA" id="ARBA00022741"/>
    </source>
</evidence>
<dbReference type="RefSeq" id="WP_087038356.1">
    <property type="nucleotide sequence ID" value="NZ_CP021377.1"/>
</dbReference>
<evidence type="ECO:0000313" key="7">
    <source>
        <dbReference type="EMBL" id="ART83680.1"/>
    </source>
</evidence>
<dbReference type="OrthoDB" id="5292475at2"/>
<dbReference type="PROSITE" id="PS00211">
    <property type="entry name" value="ABC_TRANSPORTER_1"/>
    <property type="match status" value="1"/>
</dbReference>
<comment type="function">
    <text evidence="5">Part of the ABC transporter complex HmuTUV involved in hemin import. Responsible for energy coupling to the transport system.</text>
</comment>
<dbReference type="PANTHER" id="PTHR42794:SF1">
    <property type="entry name" value="HEMIN IMPORT ATP-BINDING PROTEIN HMUV"/>
    <property type="match status" value="1"/>
</dbReference>
<sequence>MLLIEQFALSNRVGPISGKFSPGRLTLLIGPNGSGKSSLLGAMAGLYQGAGEITLQGERLSDVSTHELARYRAMLAQDTVLPHGLLGYELLALGAEPVGGVTEAVCLTLSKLAEPLGLNSLYQRQLNTLSGGEQQRLLIASTLLQVDPSVNPEGKLLLLDEPLAGLDWHHQLATLRLLREYAELGLTVVASIHDINLACQYADDIWCLHQGILAAQGPPEVITPELIAQVFEVKVRLIEQEGYRLLLAE</sequence>
<protein>
    <submittedName>
        <fullName evidence="7">ABC transporter</fullName>
    </submittedName>
</protein>
<proteinExistence type="predicted"/>
<dbReference type="PANTHER" id="PTHR42794">
    <property type="entry name" value="HEMIN IMPORT ATP-BINDING PROTEIN HMUV"/>
    <property type="match status" value="1"/>
</dbReference>
<dbReference type="EMBL" id="CP021377">
    <property type="protein sequence ID" value="ART83680.1"/>
    <property type="molecule type" value="Genomic_DNA"/>
</dbReference>
<dbReference type="InterPro" id="IPR027417">
    <property type="entry name" value="P-loop_NTPase"/>
</dbReference>
<keyword evidence="4" id="KW-1278">Translocase</keyword>
<feature type="domain" description="ABC transporter" evidence="6">
    <location>
        <begin position="2"/>
        <end position="235"/>
    </location>
</feature>
<dbReference type="Proteomes" id="UP000243937">
    <property type="component" value="Chromosome"/>
</dbReference>
<dbReference type="PROSITE" id="PS50893">
    <property type="entry name" value="ABC_TRANSPORTER_2"/>
    <property type="match status" value="1"/>
</dbReference>
<dbReference type="GO" id="GO:0005524">
    <property type="term" value="F:ATP binding"/>
    <property type="evidence" value="ECO:0007669"/>
    <property type="project" value="UniProtKB-KW"/>
</dbReference>
<dbReference type="SUPFAM" id="SSF52540">
    <property type="entry name" value="P-loop containing nucleoside triphosphate hydrolases"/>
    <property type="match status" value="1"/>
</dbReference>
<keyword evidence="3" id="KW-0067">ATP-binding</keyword>
<accession>A0A1Y0D7Z5</accession>
<dbReference type="Pfam" id="PF00005">
    <property type="entry name" value="ABC_tran"/>
    <property type="match status" value="1"/>
</dbReference>
<keyword evidence="1" id="KW-0813">Transport</keyword>
<evidence type="ECO:0000313" key="8">
    <source>
        <dbReference type="Proteomes" id="UP000243937"/>
    </source>
</evidence>
<keyword evidence="8" id="KW-1185">Reference proteome</keyword>
<evidence type="ECO:0000256" key="4">
    <source>
        <dbReference type="ARBA" id="ARBA00022967"/>
    </source>
</evidence>
<evidence type="ECO:0000256" key="5">
    <source>
        <dbReference type="ARBA" id="ARBA00037066"/>
    </source>
</evidence>
<dbReference type="AlphaFoldDB" id="A0A1Y0D7Z5"/>